<dbReference type="SUPFAM" id="SSF52954">
    <property type="entry name" value="Class II aaRS ABD-related"/>
    <property type="match status" value="1"/>
</dbReference>
<evidence type="ECO:0000256" key="2">
    <source>
        <dbReference type="ARBA" id="ARBA00022490"/>
    </source>
</evidence>
<name>A0A8J3EH04_9RHOB</name>
<dbReference type="InterPro" id="IPR012676">
    <property type="entry name" value="TGS-like"/>
</dbReference>
<keyword evidence="6 13" id="KW-0547">Nucleotide-binding</keyword>
<evidence type="ECO:0000256" key="6">
    <source>
        <dbReference type="ARBA" id="ARBA00022741"/>
    </source>
</evidence>
<comment type="caution">
    <text evidence="13">Lacks conserved residue(s) required for the propagation of feature annotation.</text>
</comment>
<protein>
    <recommendedName>
        <fullName evidence="13">Threonine--tRNA ligase</fullName>
        <ecNumber evidence="13">6.1.1.3</ecNumber>
    </recommendedName>
    <alternativeName>
        <fullName evidence="13">Threonyl-tRNA synthetase</fullName>
        <shortName evidence="13">ThrRS</shortName>
    </alternativeName>
</protein>
<dbReference type="InterPro" id="IPR045864">
    <property type="entry name" value="aa-tRNA-synth_II/BPL/LPL"/>
</dbReference>
<dbReference type="Pfam" id="PF03129">
    <property type="entry name" value="HGTP_anticodon"/>
    <property type="match status" value="1"/>
</dbReference>
<comment type="subunit">
    <text evidence="13">Homodimer.</text>
</comment>
<feature type="binding site" evidence="13">
    <location>
        <position position="521"/>
    </location>
    <ligand>
        <name>Zn(2+)</name>
        <dbReference type="ChEBI" id="CHEBI:29105"/>
        <note>catalytic</note>
    </ligand>
</feature>
<dbReference type="FunFam" id="3.30.54.20:FF:000002">
    <property type="entry name" value="Threonine--tRNA ligase"/>
    <property type="match status" value="1"/>
</dbReference>
<gene>
    <name evidence="13 16" type="primary">thrS</name>
    <name evidence="16" type="ORF">GCM10011415_24610</name>
</gene>
<dbReference type="SUPFAM" id="SSF55186">
    <property type="entry name" value="ThrRS/AlaRS common domain"/>
    <property type="match status" value="1"/>
</dbReference>
<dbReference type="Gene3D" id="3.10.20.30">
    <property type="match status" value="1"/>
</dbReference>
<dbReference type="InterPro" id="IPR047246">
    <property type="entry name" value="ThrRS_anticodon"/>
</dbReference>
<dbReference type="Proteomes" id="UP000617145">
    <property type="component" value="Unassembled WGS sequence"/>
</dbReference>
<evidence type="ECO:0000256" key="10">
    <source>
        <dbReference type="ARBA" id="ARBA00022917"/>
    </source>
</evidence>
<dbReference type="CDD" id="cd00860">
    <property type="entry name" value="ThrRS_anticodon"/>
    <property type="match status" value="1"/>
</dbReference>
<keyword evidence="3 13" id="KW-0820">tRNA-binding</keyword>
<dbReference type="PROSITE" id="PS50862">
    <property type="entry name" value="AA_TRNA_LIGASE_II"/>
    <property type="match status" value="1"/>
</dbReference>
<dbReference type="GO" id="GO:0046872">
    <property type="term" value="F:metal ion binding"/>
    <property type="evidence" value="ECO:0007669"/>
    <property type="project" value="UniProtKB-KW"/>
</dbReference>
<keyword evidence="9 13" id="KW-0694">RNA-binding</keyword>
<dbReference type="RefSeq" id="WP_188790532.1">
    <property type="nucleotide sequence ID" value="NZ_BMJV01000005.1"/>
</dbReference>
<dbReference type="EC" id="6.1.1.3" evidence="13"/>
<evidence type="ECO:0000256" key="8">
    <source>
        <dbReference type="ARBA" id="ARBA00022840"/>
    </source>
</evidence>
<dbReference type="PRINTS" id="PR01047">
    <property type="entry name" value="TRNASYNTHTHR"/>
</dbReference>
<dbReference type="InterPro" id="IPR004154">
    <property type="entry name" value="Anticodon-bd"/>
</dbReference>
<dbReference type="InterPro" id="IPR036621">
    <property type="entry name" value="Anticodon-bd_dom_sf"/>
</dbReference>
<keyword evidence="4 13" id="KW-0436">Ligase</keyword>
<dbReference type="SUPFAM" id="SSF81271">
    <property type="entry name" value="TGS-like"/>
    <property type="match status" value="1"/>
</dbReference>
<dbReference type="InterPro" id="IPR033728">
    <property type="entry name" value="ThrRS_core"/>
</dbReference>
<keyword evidence="5 13" id="KW-0479">Metal-binding</keyword>
<feature type="binding site" evidence="13">
    <location>
        <position position="344"/>
    </location>
    <ligand>
        <name>Zn(2+)</name>
        <dbReference type="ChEBI" id="CHEBI:29105"/>
        <note>catalytic</note>
    </ligand>
</feature>
<dbReference type="PANTHER" id="PTHR11451:SF44">
    <property type="entry name" value="THREONINE--TRNA LIGASE, CHLOROPLASTIC_MITOCHONDRIAL 2"/>
    <property type="match status" value="1"/>
</dbReference>
<keyword evidence="8 13" id="KW-0067">ATP-binding</keyword>
<evidence type="ECO:0000256" key="5">
    <source>
        <dbReference type="ARBA" id="ARBA00022723"/>
    </source>
</evidence>
<dbReference type="InterPro" id="IPR012947">
    <property type="entry name" value="tRNA_SAD"/>
</dbReference>
<dbReference type="FunFam" id="3.10.20.30:FF:000005">
    <property type="entry name" value="Threonine--tRNA ligase"/>
    <property type="match status" value="1"/>
</dbReference>
<reference evidence="16" key="2">
    <citation type="submission" date="2020-09" db="EMBL/GenBank/DDBJ databases">
        <authorList>
            <person name="Sun Q."/>
            <person name="Zhou Y."/>
        </authorList>
    </citation>
    <scope>NUCLEOTIDE SEQUENCE</scope>
    <source>
        <strain evidence="16">CGMCC 1.15762</strain>
    </source>
</reference>
<dbReference type="PROSITE" id="PS51880">
    <property type="entry name" value="TGS"/>
    <property type="match status" value="1"/>
</dbReference>
<feature type="domain" description="TGS" evidence="15">
    <location>
        <begin position="1"/>
        <end position="63"/>
    </location>
</feature>
<evidence type="ECO:0000256" key="13">
    <source>
        <dbReference type="HAMAP-Rule" id="MF_00184"/>
    </source>
</evidence>
<evidence type="ECO:0000256" key="11">
    <source>
        <dbReference type="ARBA" id="ARBA00023146"/>
    </source>
</evidence>
<dbReference type="InterPro" id="IPR002320">
    <property type="entry name" value="Thr-tRNA-ligase_IIa"/>
</dbReference>
<keyword evidence="10 13" id="KW-0648">Protein biosynthesis</keyword>
<dbReference type="GO" id="GO:0006435">
    <property type="term" value="P:threonyl-tRNA aminoacylation"/>
    <property type="evidence" value="ECO:0007669"/>
    <property type="project" value="UniProtKB-UniRule"/>
</dbReference>
<dbReference type="GO" id="GO:0005524">
    <property type="term" value="F:ATP binding"/>
    <property type="evidence" value="ECO:0007669"/>
    <property type="project" value="UniProtKB-UniRule"/>
</dbReference>
<dbReference type="CDD" id="cd00771">
    <property type="entry name" value="ThrRS_core"/>
    <property type="match status" value="1"/>
</dbReference>
<evidence type="ECO:0000256" key="3">
    <source>
        <dbReference type="ARBA" id="ARBA00022555"/>
    </source>
</evidence>
<evidence type="ECO:0000313" key="17">
    <source>
        <dbReference type="Proteomes" id="UP000617145"/>
    </source>
</evidence>
<dbReference type="FunFam" id="3.30.930.10:FF:000002">
    <property type="entry name" value="Threonine--tRNA ligase"/>
    <property type="match status" value="1"/>
</dbReference>
<dbReference type="Pfam" id="PF02824">
    <property type="entry name" value="TGS"/>
    <property type="match status" value="1"/>
</dbReference>
<dbReference type="Gene3D" id="3.40.50.800">
    <property type="entry name" value="Anticodon-binding domain"/>
    <property type="match status" value="1"/>
</dbReference>
<evidence type="ECO:0000256" key="9">
    <source>
        <dbReference type="ARBA" id="ARBA00022884"/>
    </source>
</evidence>
<dbReference type="InterPro" id="IPR002314">
    <property type="entry name" value="aa-tRNA-synt_IIb"/>
</dbReference>
<accession>A0A8J3EH04</accession>
<dbReference type="Pfam" id="PF00587">
    <property type="entry name" value="tRNA-synt_2b"/>
    <property type="match status" value="1"/>
</dbReference>
<keyword evidence="7 13" id="KW-0862">Zinc</keyword>
<feature type="binding site" evidence="13">
    <location>
        <position position="395"/>
    </location>
    <ligand>
        <name>Zn(2+)</name>
        <dbReference type="ChEBI" id="CHEBI:29105"/>
        <note>catalytic</note>
    </ligand>
</feature>
<evidence type="ECO:0000256" key="12">
    <source>
        <dbReference type="ARBA" id="ARBA00049515"/>
    </source>
</evidence>
<dbReference type="Pfam" id="PF07973">
    <property type="entry name" value="tRNA_SAD"/>
    <property type="match status" value="1"/>
</dbReference>
<dbReference type="SMART" id="SM00863">
    <property type="entry name" value="tRNA_SAD"/>
    <property type="match status" value="1"/>
</dbReference>
<feature type="domain" description="Aminoacyl-transfer RNA synthetases class-II family profile" evidence="14">
    <location>
        <begin position="247"/>
        <end position="544"/>
    </location>
</feature>
<proteinExistence type="inferred from homology"/>
<dbReference type="EMBL" id="BMJV01000005">
    <property type="protein sequence ID" value="GGG75141.1"/>
    <property type="molecule type" value="Genomic_DNA"/>
</dbReference>
<comment type="subcellular location">
    <subcellularLocation>
        <location evidence="13">Cytoplasm</location>
    </subcellularLocation>
</comment>
<dbReference type="Gene3D" id="3.30.980.10">
    <property type="entry name" value="Threonyl-trna Synthetase, Chain A, domain 2"/>
    <property type="match status" value="1"/>
</dbReference>
<comment type="caution">
    <text evidence="16">The sequence shown here is derived from an EMBL/GenBank/DDBJ whole genome shotgun (WGS) entry which is preliminary data.</text>
</comment>
<evidence type="ECO:0000313" key="16">
    <source>
        <dbReference type="EMBL" id="GGG75141.1"/>
    </source>
</evidence>
<dbReference type="InterPro" id="IPR006195">
    <property type="entry name" value="aa-tRNA-synth_II"/>
</dbReference>
<dbReference type="Gene3D" id="3.30.54.20">
    <property type="match status" value="1"/>
</dbReference>
<dbReference type="InterPro" id="IPR012675">
    <property type="entry name" value="Beta-grasp_dom_sf"/>
</dbReference>
<comment type="catalytic activity">
    <reaction evidence="12 13">
        <text>tRNA(Thr) + L-threonine + ATP = L-threonyl-tRNA(Thr) + AMP + diphosphate + H(+)</text>
        <dbReference type="Rhea" id="RHEA:24624"/>
        <dbReference type="Rhea" id="RHEA-COMP:9670"/>
        <dbReference type="Rhea" id="RHEA-COMP:9704"/>
        <dbReference type="ChEBI" id="CHEBI:15378"/>
        <dbReference type="ChEBI" id="CHEBI:30616"/>
        <dbReference type="ChEBI" id="CHEBI:33019"/>
        <dbReference type="ChEBI" id="CHEBI:57926"/>
        <dbReference type="ChEBI" id="CHEBI:78442"/>
        <dbReference type="ChEBI" id="CHEBI:78534"/>
        <dbReference type="ChEBI" id="CHEBI:456215"/>
        <dbReference type="EC" id="6.1.1.3"/>
    </reaction>
</comment>
<dbReference type="GO" id="GO:0004829">
    <property type="term" value="F:threonine-tRNA ligase activity"/>
    <property type="evidence" value="ECO:0007669"/>
    <property type="project" value="UniProtKB-UniRule"/>
</dbReference>
<dbReference type="SUPFAM" id="SSF55681">
    <property type="entry name" value="Class II aaRS and biotin synthetases"/>
    <property type="match status" value="1"/>
</dbReference>
<dbReference type="CDD" id="cd01667">
    <property type="entry name" value="TGS_ThrRS"/>
    <property type="match status" value="1"/>
</dbReference>
<organism evidence="16 17">
    <name type="scientific">Salipiger pallidus</name>
    <dbReference type="NCBI Taxonomy" id="1775170"/>
    <lineage>
        <taxon>Bacteria</taxon>
        <taxon>Pseudomonadati</taxon>
        <taxon>Pseudomonadota</taxon>
        <taxon>Alphaproteobacteria</taxon>
        <taxon>Rhodobacterales</taxon>
        <taxon>Roseobacteraceae</taxon>
        <taxon>Salipiger</taxon>
    </lineage>
</organism>
<evidence type="ECO:0000259" key="15">
    <source>
        <dbReference type="PROSITE" id="PS51880"/>
    </source>
</evidence>
<evidence type="ECO:0000256" key="4">
    <source>
        <dbReference type="ARBA" id="ARBA00022598"/>
    </source>
</evidence>
<dbReference type="HAMAP" id="MF_00184">
    <property type="entry name" value="Thr_tRNA_synth"/>
    <property type="match status" value="1"/>
</dbReference>
<evidence type="ECO:0000256" key="7">
    <source>
        <dbReference type="ARBA" id="ARBA00022833"/>
    </source>
</evidence>
<dbReference type="GO" id="GO:0005737">
    <property type="term" value="C:cytoplasm"/>
    <property type="evidence" value="ECO:0007669"/>
    <property type="project" value="UniProtKB-SubCell"/>
</dbReference>
<dbReference type="InterPro" id="IPR004095">
    <property type="entry name" value="TGS"/>
</dbReference>
<dbReference type="AlphaFoldDB" id="A0A8J3EH04"/>
<keyword evidence="17" id="KW-1185">Reference proteome</keyword>
<comment type="cofactor">
    <cofactor evidence="13">
        <name>Zn(2+)</name>
        <dbReference type="ChEBI" id="CHEBI:29105"/>
    </cofactor>
    <text evidence="13">Binds 1 zinc ion per subunit.</text>
</comment>
<dbReference type="GO" id="GO:0000049">
    <property type="term" value="F:tRNA binding"/>
    <property type="evidence" value="ECO:0007669"/>
    <property type="project" value="UniProtKB-KW"/>
</dbReference>
<comment type="similarity">
    <text evidence="1 13">Belongs to the class-II aminoacyl-tRNA synthetase family.</text>
</comment>
<dbReference type="NCBIfam" id="TIGR00418">
    <property type="entry name" value="thrS"/>
    <property type="match status" value="1"/>
</dbReference>
<evidence type="ECO:0000259" key="14">
    <source>
        <dbReference type="PROSITE" id="PS50862"/>
    </source>
</evidence>
<evidence type="ECO:0000256" key="1">
    <source>
        <dbReference type="ARBA" id="ARBA00008226"/>
    </source>
</evidence>
<keyword evidence="11 13" id="KW-0030">Aminoacyl-tRNA synthetase</keyword>
<dbReference type="Gene3D" id="3.30.930.10">
    <property type="entry name" value="Bira Bifunctional Protein, Domain 2"/>
    <property type="match status" value="1"/>
</dbReference>
<sequence>MAQISLTFPDGNAREFEAGVTAADVAASISKSLSKKAISATVDGQHWDLQWPIEADAAIAINTMSEEDAALELIRHDMAHVMARAVQAIWPDTKVTIGPVTENGWFYDFDRTEPFTPEDLGEIEAKMKEIIAARDPVRTEVWDRERARKHYEDSGEPYKVELLDRIPEGAPIRMYWHGAWQDLCRGPHLQHTGQLPADAFKLMGVSGAYWFGDVTRPMLQRIQGVAFKNRDDLKKYLNFLEEAAKRDHRKLGREMDLFHLQAEAPGQIFWHPNGWSIYTSLQDYMRRMQTAGGYVEVNTPQVVDRKLWEASGHWDNYQENMFIVEVDEEHAREKAINALKPMNCPCHVQIFNHGLKSYRDLPLRMAEFGSCNRYEPSGALHGIMRVRGFTQDDAHIFCTDDQIEAETKKFIEFLARIYADLGFENWTIKLSTRPEKRIGSEESWDRVEAALGDACKAAGYGFELQEGEGAFYGPKLEFTLTDAIGREWQCGTLQVDPNLPERLDASYVGQDGEKHRPVMLHRAVLGSFERFIGILIEEHAGKLPFWLAPRQVVVASITSEADDYVLEVVTALKAAGVRAEADLRNEKINYKVREHSVGKVPVILAVGHREVEERTVTVRRLGEKQTKVALLDEITAELGHEATAPDLR</sequence>
<dbReference type="FunFam" id="3.40.50.800:FF:000001">
    <property type="entry name" value="Threonine--tRNA ligase"/>
    <property type="match status" value="1"/>
</dbReference>
<dbReference type="InterPro" id="IPR018163">
    <property type="entry name" value="Thr/Ala-tRNA-synth_IIc_edit"/>
</dbReference>
<reference evidence="16" key="1">
    <citation type="journal article" date="2014" name="Int. J. Syst. Evol. Microbiol.">
        <title>Complete genome sequence of Corynebacterium casei LMG S-19264T (=DSM 44701T), isolated from a smear-ripened cheese.</title>
        <authorList>
            <consortium name="US DOE Joint Genome Institute (JGI-PGF)"/>
            <person name="Walter F."/>
            <person name="Albersmeier A."/>
            <person name="Kalinowski J."/>
            <person name="Ruckert C."/>
        </authorList>
    </citation>
    <scope>NUCLEOTIDE SEQUENCE</scope>
    <source>
        <strain evidence="16">CGMCC 1.15762</strain>
    </source>
</reference>
<dbReference type="PANTHER" id="PTHR11451">
    <property type="entry name" value="THREONINE-TRNA LIGASE"/>
    <property type="match status" value="1"/>
</dbReference>
<keyword evidence="2 13" id="KW-0963">Cytoplasm</keyword>